<feature type="transmembrane region" description="Helical" evidence="7">
    <location>
        <begin position="44"/>
        <end position="63"/>
    </location>
</feature>
<name>A0A0X3NL10_SCHSO</name>
<feature type="transmembrane region" description="Helical" evidence="7">
    <location>
        <begin position="285"/>
        <end position="302"/>
    </location>
</feature>
<dbReference type="PANTHER" id="PTHR10231">
    <property type="entry name" value="NUCLEOTIDE-SUGAR TRANSMEMBRANE TRANSPORTER"/>
    <property type="match status" value="1"/>
</dbReference>
<feature type="non-terminal residue" evidence="8">
    <location>
        <position position="305"/>
    </location>
</feature>
<comment type="subcellular location">
    <subcellularLocation>
        <location evidence="1">Membrane</location>
        <topology evidence="1">Multi-pass membrane protein</topology>
    </subcellularLocation>
</comment>
<evidence type="ECO:0000256" key="7">
    <source>
        <dbReference type="SAM" id="Phobius"/>
    </source>
</evidence>
<protein>
    <submittedName>
        <fullName evidence="8">Putative UDP-sugar transporter protein SLC35A4</fullName>
    </submittedName>
</protein>
<keyword evidence="2 8" id="KW-0762">Sugar transport</keyword>
<evidence type="ECO:0000256" key="6">
    <source>
        <dbReference type="SAM" id="MobiDB-lite"/>
    </source>
</evidence>
<feature type="transmembrane region" description="Helical" evidence="7">
    <location>
        <begin position="186"/>
        <end position="207"/>
    </location>
</feature>
<organism evidence="8">
    <name type="scientific">Schistocephalus solidus</name>
    <name type="common">Tapeworm</name>
    <dbReference type="NCBI Taxonomy" id="70667"/>
    <lineage>
        <taxon>Eukaryota</taxon>
        <taxon>Metazoa</taxon>
        <taxon>Spiralia</taxon>
        <taxon>Lophotrochozoa</taxon>
        <taxon>Platyhelminthes</taxon>
        <taxon>Cestoda</taxon>
        <taxon>Eucestoda</taxon>
        <taxon>Diphyllobothriidea</taxon>
        <taxon>Diphyllobothriidae</taxon>
        <taxon>Schistocephalus</taxon>
    </lineage>
</organism>
<evidence type="ECO:0000256" key="2">
    <source>
        <dbReference type="ARBA" id="ARBA00022597"/>
    </source>
</evidence>
<reference evidence="8" key="1">
    <citation type="submission" date="2016-01" db="EMBL/GenBank/DDBJ databases">
        <title>Reference transcriptome for the parasite Schistocephalus solidus: insights into the molecular evolution of parasitism.</title>
        <authorList>
            <person name="Hebert F.O."/>
            <person name="Grambauer S."/>
            <person name="Barber I."/>
            <person name="Landry C.R."/>
            <person name="Aubin-Horth N."/>
        </authorList>
    </citation>
    <scope>NUCLEOTIDE SEQUENCE</scope>
</reference>
<feature type="transmembrane region" description="Helical" evidence="7">
    <location>
        <begin position="75"/>
        <end position="98"/>
    </location>
</feature>
<gene>
    <name evidence="8" type="primary">S35A4</name>
    <name evidence="8" type="ORF">TR145942</name>
</gene>
<feature type="region of interest" description="Disordered" evidence="6">
    <location>
        <begin position="15"/>
        <end position="38"/>
    </location>
</feature>
<dbReference type="GO" id="GO:0015165">
    <property type="term" value="F:pyrimidine nucleotide-sugar transmembrane transporter activity"/>
    <property type="evidence" value="ECO:0007669"/>
    <property type="project" value="InterPro"/>
</dbReference>
<feature type="transmembrane region" description="Helical" evidence="7">
    <location>
        <begin position="252"/>
        <end position="273"/>
    </location>
</feature>
<keyword evidence="5 7" id="KW-0472">Membrane</keyword>
<evidence type="ECO:0000256" key="4">
    <source>
        <dbReference type="ARBA" id="ARBA00022989"/>
    </source>
</evidence>
<accession>A0A0X3NL10</accession>
<sequence>MTAVDVRVPSLSGVTNGSISKTTTNAGSSSSSQLPTPEPPVRPLVWRLMLIGGVLLYSSYTILVHLCEENGKVPFSFMAVVLCIEILKLLLSAFMFMLEVAKANARPSAADESSVASVGSFFSALRERLRAEFSPHSPGYSTTTPSTVGSPVCHLLLIITPFAVPAVLYTITNNLGLAIQLEMDPATYQVLANFKILSTAILFRLIIKRPISPLRWSSLFLILIAGIVNGMSSLDLKGEATASVLHITPKGIFMITIYCTISGLAGVYTEYILKHRVHMSLNIQNGLLYIFGSLINGLLFVMNDL</sequence>
<dbReference type="GO" id="GO:0000139">
    <property type="term" value="C:Golgi membrane"/>
    <property type="evidence" value="ECO:0007669"/>
    <property type="project" value="InterPro"/>
</dbReference>
<keyword evidence="3 7" id="KW-0812">Transmembrane</keyword>
<dbReference type="AlphaFoldDB" id="A0A0X3NL10"/>
<dbReference type="EMBL" id="GEEE01022574">
    <property type="protein sequence ID" value="JAP40651.1"/>
    <property type="molecule type" value="Transcribed_RNA"/>
</dbReference>
<evidence type="ECO:0000256" key="5">
    <source>
        <dbReference type="ARBA" id="ARBA00023136"/>
    </source>
</evidence>
<proteinExistence type="predicted"/>
<dbReference type="InterPro" id="IPR007271">
    <property type="entry name" value="Nuc_sug_transpt"/>
</dbReference>
<evidence type="ECO:0000313" key="8">
    <source>
        <dbReference type="EMBL" id="JAP40651.1"/>
    </source>
</evidence>
<keyword evidence="2 8" id="KW-0813">Transport</keyword>
<dbReference type="Pfam" id="PF04142">
    <property type="entry name" value="Nuc_sug_transp"/>
    <property type="match status" value="1"/>
</dbReference>
<evidence type="ECO:0000256" key="3">
    <source>
        <dbReference type="ARBA" id="ARBA00022692"/>
    </source>
</evidence>
<feature type="compositionally biased region" description="Polar residues" evidence="6">
    <location>
        <begin position="15"/>
        <end position="35"/>
    </location>
</feature>
<feature type="transmembrane region" description="Helical" evidence="7">
    <location>
        <begin position="214"/>
        <end position="232"/>
    </location>
</feature>
<keyword evidence="4 7" id="KW-1133">Transmembrane helix</keyword>
<feature type="transmembrane region" description="Helical" evidence="7">
    <location>
        <begin position="152"/>
        <end position="171"/>
    </location>
</feature>
<evidence type="ECO:0000256" key="1">
    <source>
        <dbReference type="ARBA" id="ARBA00004141"/>
    </source>
</evidence>